<feature type="region of interest" description="Disordered" evidence="5">
    <location>
        <begin position="31"/>
        <end position="58"/>
    </location>
</feature>
<comment type="caution">
    <text evidence="7">The sequence shown here is derived from an EMBL/GenBank/DDBJ whole genome shotgun (WGS) entry which is preliminary data.</text>
</comment>
<keyword evidence="3" id="KW-0040">ANK repeat</keyword>
<dbReference type="GO" id="GO:0030907">
    <property type="term" value="C:MBF transcription complex"/>
    <property type="evidence" value="ECO:0007669"/>
    <property type="project" value="TreeGrafter"/>
</dbReference>
<feature type="region of interest" description="Disordered" evidence="5">
    <location>
        <begin position="918"/>
        <end position="969"/>
    </location>
</feature>
<evidence type="ECO:0000313" key="7">
    <source>
        <dbReference type="EMBL" id="RDW87537.1"/>
    </source>
</evidence>
<keyword evidence="8" id="KW-1185">Reference proteome</keyword>
<dbReference type="AlphaFoldDB" id="A0A3D8SMJ5"/>
<protein>
    <recommendedName>
        <fullName evidence="6">HTH APSES-type domain-containing protein</fullName>
    </recommendedName>
</protein>
<evidence type="ECO:0000313" key="8">
    <source>
        <dbReference type="Proteomes" id="UP000256328"/>
    </source>
</evidence>
<feature type="region of interest" description="Disordered" evidence="5">
    <location>
        <begin position="453"/>
        <end position="482"/>
    </location>
</feature>
<dbReference type="PANTHER" id="PTHR43828:SF10">
    <property type="entry name" value="ANKYRIN REPEAT-CONTAINING PROTEIN YAR1"/>
    <property type="match status" value="1"/>
</dbReference>
<dbReference type="PROSITE" id="PS51299">
    <property type="entry name" value="HTH_APSES"/>
    <property type="match status" value="1"/>
</dbReference>
<accession>A0A3D8SMJ5</accession>
<dbReference type="GO" id="GO:0003677">
    <property type="term" value="F:DNA binding"/>
    <property type="evidence" value="ECO:0007669"/>
    <property type="project" value="InterPro"/>
</dbReference>
<sequence>MERQAKRRRVDPTHEFERGFDERYGFYKAHHTQATQDSAEDMEVDYEEDEMYDDDEEDGLDTVEELQQRRARLDGKLKSTFESIFEKYERNFDGIGDEIDLYTGAIVVNNGHLLDMQDERDAGRSQRMGTLRGLIGDSDGEDTDDSEEGSVEDSQGDDDDDAGEGSEVHGYGSTGDDSDEDNEDGAAGLSSDEGTIEDEIILRGAPRQQLEHAKSLPKLSSPELERNTLSFNGAARSRYALPDSERRAATPLQADLLKRFGPRVGPEIYEYISNQRLLDDGDNNVEPVWRTPSIPRLRERSMTTPTWRTPRLPSAPILRRSLLQNVLPGAEIERTPSPEINGSIWAPEGMSTSRLRRSSTVPRKPRCTFTSEEDALIVETVTKSRRLGLSPSSKTIWQQVALEHPRHSALTWMKRCREKFGHLLSQNIEKDVLSDSDFHSRITRPVSILKDSRRSLPESSYTSSHIRPLSPRSVSQGPPRLRRPVSRDFGLISWTDAAATIEREDPELYARILEDSARCGSSYNYGYQTPGPSETKSVDKVPNPSPIHSTMPTPLPASITSLASSSPRMIGVIPDSEGTSGLPSSPVHSRLKSIDTTTLPTPTNNFGRNITDPSYCFSDDEDYAVPVTKHLRQLTSPSPAHSSVTSHRYTSVLKTTSKACTPAKHVEFQLPQGDERTGCHKSILPQERNLTFSPKANHHHSNALFESDGTEQHDVHSGVHVSDAQPASSLPDQAAKLLLATPTPINGNSAKKIPCPRAGCKKTVAKPCNLKLHLMAHDNRDRELLMETVASSTKSQSAFLDWDDFDELSLGPDDFVSIPSNSKPCKADTPLAVRLKRKDTAGLTPTTIANLGQIVSQTCQEDLSDVDELAGGSISNLSAPHVIRRTMTPRNSVKKVATSEMEAMNIPVIKPLLASTQSAPKSSIQIPTTPPDTSKDAPTMNAAIPEDRQSSSCKAVSTTSGKSATSAKNQRTYITRAASKTPQPKVFGLEFRPADIVSGTSSMSLVNRDHFGPKHTPMPDASQSINDTSNPVLGLSGRATASVTPTVAPSRPGFESPLPAGLSCATYRGVDVYEMHVNGVVAMRRRRDAWMNASHIVALSGLSHTRRYSFMEDVIWPRQCERVFGGSRYQGTWVSYEKALEIAQFFGLEELLHPLLTFGMELYENVQINCSRPGTTGVKCGQHFVGAEALKSYFAHVKTKHPLQSRLEISAMRENRKRAFAQMTGDDSILKPPQTRVMVDDSAFESSPLSRLPQTHRRDAAGTNLQHPSTRAVIV</sequence>
<dbReference type="Gene3D" id="3.10.260.10">
    <property type="entry name" value="Transcription regulator HTH, APSES-type DNA-binding domain"/>
    <property type="match status" value="1"/>
</dbReference>
<dbReference type="PANTHER" id="PTHR43828">
    <property type="entry name" value="ASPARAGINASE"/>
    <property type="match status" value="1"/>
</dbReference>
<dbReference type="CDD" id="cd11655">
    <property type="entry name" value="rap1_myb-like"/>
    <property type="match status" value="1"/>
</dbReference>
<dbReference type="InterPro" id="IPR036887">
    <property type="entry name" value="HTH_APSES_sf"/>
</dbReference>
<dbReference type="GO" id="GO:0046982">
    <property type="term" value="F:protein heterodimerization activity"/>
    <property type="evidence" value="ECO:0007669"/>
    <property type="project" value="InterPro"/>
</dbReference>
<dbReference type="GO" id="GO:0033309">
    <property type="term" value="C:SBF transcription complex"/>
    <property type="evidence" value="ECO:0007669"/>
    <property type="project" value="TreeGrafter"/>
</dbReference>
<dbReference type="Pfam" id="PF10384">
    <property type="entry name" value="Scm3"/>
    <property type="match status" value="1"/>
</dbReference>
<feature type="domain" description="HTH APSES-type" evidence="6">
    <location>
        <begin position="1062"/>
        <end position="1173"/>
    </location>
</feature>
<organism evidence="7 8">
    <name type="scientific">Coleophoma crateriformis</name>
    <dbReference type="NCBI Taxonomy" id="565419"/>
    <lineage>
        <taxon>Eukaryota</taxon>
        <taxon>Fungi</taxon>
        <taxon>Dikarya</taxon>
        <taxon>Ascomycota</taxon>
        <taxon>Pezizomycotina</taxon>
        <taxon>Leotiomycetes</taxon>
        <taxon>Helotiales</taxon>
        <taxon>Dermateaceae</taxon>
        <taxon>Coleophoma</taxon>
    </lineage>
</organism>
<evidence type="ECO:0000256" key="3">
    <source>
        <dbReference type="ARBA" id="ARBA00023043"/>
    </source>
</evidence>
<dbReference type="GO" id="GO:0030435">
    <property type="term" value="P:sporulation resulting in formation of a cellular spore"/>
    <property type="evidence" value="ECO:0007669"/>
    <property type="project" value="UniProtKB-KW"/>
</dbReference>
<reference evidence="7 8" key="1">
    <citation type="journal article" date="2018" name="IMA Fungus">
        <title>IMA Genome-F 9: Draft genome sequence of Annulohypoxylon stygium, Aspergillus mulundensis, Berkeleyomyces basicola (syn. Thielaviopsis basicola), Ceratocystis smalleyi, two Cercospora beticola strains, Coleophoma cylindrospora, Fusarium fracticaudum, Phialophora cf. hyalina, and Morchella septimelata.</title>
        <authorList>
            <person name="Wingfield B.D."/>
            <person name="Bills G.F."/>
            <person name="Dong Y."/>
            <person name="Huang W."/>
            <person name="Nel W.J."/>
            <person name="Swalarsk-Parry B.S."/>
            <person name="Vaghefi N."/>
            <person name="Wilken P.M."/>
            <person name="An Z."/>
            <person name="de Beer Z.W."/>
            <person name="De Vos L."/>
            <person name="Chen L."/>
            <person name="Duong T.A."/>
            <person name="Gao Y."/>
            <person name="Hammerbacher A."/>
            <person name="Kikkert J.R."/>
            <person name="Li Y."/>
            <person name="Li H."/>
            <person name="Li K."/>
            <person name="Li Q."/>
            <person name="Liu X."/>
            <person name="Ma X."/>
            <person name="Naidoo K."/>
            <person name="Pethybridge S.J."/>
            <person name="Sun J."/>
            <person name="Steenkamp E.T."/>
            <person name="van der Nest M.A."/>
            <person name="van Wyk S."/>
            <person name="Wingfield M.J."/>
            <person name="Xiong C."/>
            <person name="Yue Q."/>
            <person name="Zhang X."/>
        </authorList>
    </citation>
    <scope>NUCLEOTIDE SEQUENCE [LARGE SCALE GENOMIC DNA]</scope>
    <source>
        <strain evidence="7 8">BP5796</strain>
    </source>
</reference>
<keyword evidence="1" id="KW-0677">Repeat</keyword>
<name>A0A3D8SMJ5_9HELO</name>
<feature type="compositionally biased region" description="Low complexity" evidence="5">
    <location>
        <begin position="954"/>
        <end position="968"/>
    </location>
</feature>
<dbReference type="InterPro" id="IPR013087">
    <property type="entry name" value="Znf_C2H2_type"/>
</dbReference>
<evidence type="ECO:0000256" key="2">
    <source>
        <dbReference type="ARBA" id="ARBA00022969"/>
    </source>
</evidence>
<dbReference type="PROSITE" id="PS00028">
    <property type="entry name" value="ZINC_FINGER_C2H2_1"/>
    <property type="match status" value="1"/>
</dbReference>
<feature type="compositionally biased region" description="Polar residues" evidence="5">
    <location>
        <begin position="594"/>
        <end position="605"/>
    </location>
</feature>
<dbReference type="InterPro" id="IPR009072">
    <property type="entry name" value="Histone-fold"/>
</dbReference>
<dbReference type="InterPro" id="IPR051642">
    <property type="entry name" value="SWI6-like"/>
</dbReference>
<dbReference type="GO" id="GO:0042393">
    <property type="term" value="F:histone binding"/>
    <property type="evidence" value="ECO:0007669"/>
    <property type="project" value="InterPro"/>
</dbReference>
<evidence type="ECO:0000256" key="5">
    <source>
        <dbReference type="SAM" id="MobiDB-lite"/>
    </source>
</evidence>
<feature type="region of interest" description="Disordered" evidence="5">
    <location>
        <begin position="577"/>
        <end position="605"/>
    </location>
</feature>
<dbReference type="InterPro" id="IPR018465">
    <property type="entry name" value="Scm3/HJURP"/>
</dbReference>
<evidence type="ECO:0000256" key="4">
    <source>
        <dbReference type="ARBA" id="ARBA00023321"/>
    </source>
</evidence>
<evidence type="ECO:0000256" key="1">
    <source>
        <dbReference type="ARBA" id="ARBA00022737"/>
    </source>
</evidence>
<dbReference type="OrthoDB" id="2420608at2759"/>
<feature type="compositionally biased region" description="Acidic residues" evidence="5">
    <location>
        <begin position="38"/>
        <end position="58"/>
    </location>
</feature>
<dbReference type="SUPFAM" id="SSF54616">
    <property type="entry name" value="DNA-binding domain of Mlu1-box binding protein MBP1"/>
    <property type="match status" value="1"/>
</dbReference>
<feature type="compositionally biased region" description="Polar residues" evidence="5">
    <location>
        <begin position="577"/>
        <end position="587"/>
    </location>
</feature>
<feature type="compositionally biased region" description="Polar residues" evidence="5">
    <location>
        <begin position="918"/>
        <end position="927"/>
    </location>
</feature>
<gene>
    <name evidence="7" type="ORF">BP5796_03231</name>
</gene>
<dbReference type="GO" id="GO:0000981">
    <property type="term" value="F:DNA-binding transcription factor activity, RNA polymerase II-specific"/>
    <property type="evidence" value="ECO:0007669"/>
    <property type="project" value="UniProtKB-ARBA"/>
</dbReference>
<keyword evidence="2" id="KW-0749">Sporulation</keyword>
<dbReference type="InterPro" id="IPR018004">
    <property type="entry name" value="KilA/APSES_HTH"/>
</dbReference>
<dbReference type="Gene3D" id="1.10.10.60">
    <property type="entry name" value="Homeodomain-like"/>
    <property type="match status" value="1"/>
</dbReference>
<evidence type="ECO:0000259" key="6">
    <source>
        <dbReference type="PROSITE" id="PS51299"/>
    </source>
</evidence>
<feature type="compositionally biased region" description="Acidic residues" evidence="5">
    <location>
        <begin position="138"/>
        <end position="164"/>
    </location>
</feature>
<dbReference type="SMART" id="SM01252">
    <property type="entry name" value="KilA-N"/>
    <property type="match status" value="1"/>
</dbReference>
<dbReference type="Proteomes" id="UP000256328">
    <property type="component" value="Unassembled WGS sequence"/>
</dbReference>
<dbReference type="Gene3D" id="1.10.20.10">
    <property type="entry name" value="Histone, subunit A"/>
    <property type="match status" value="1"/>
</dbReference>
<dbReference type="EMBL" id="PDLN01000004">
    <property type="protein sequence ID" value="RDW87537.1"/>
    <property type="molecule type" value="Genomic_DNA"/>
</dbReference>
<dbReference type="InterPro" id="IPR003163">
    <property type="entry name" value="Tscrpt_reg_HTH_APSES-type"/>
</dbReference>
<feature type="region of interest" description="Disordered" evidence="5">
    <location>
        <begin position="122"/>
        <end position="197"/>
    </location>
</feature>
<dbReference type="GO" id="GO:0048315">
    <property type="term" value="P:conidium formation"/>
    <property type="evidence" value="ECO:0007669"/>
    <property type="project" value="UniProtKB-KW"/>
</dbReference>
<keyword evidence="4" id="KW-0183">Conidiation</keyword>
<proteinExistence type="predicted"/>
<feature type="region of interest" description="Disordered" evidence="5">
    <location>
        <begin position="1255"/>
        <end position="1275"/>
    </location>
</feature>